<dbReference type="GO" id="GO:0003676">
    <property type="term" value="F:nucleic acid binding"/>
    <property type="evidence" value="ECO:0007669"/>
    <property type="project" value="InterPro"/>
</dbReference>
<gene>
    <name evidence="6" type="ORF">S03H2_46150</name>
</gene>
<evidence type="ECO:0000313" key="6">
    <source>
        <dbReference type="EMBL" id="GAH75665.1"/>
    </source>
</evidence>
<reference evidence="6" key="1">
    <citation type="journal article" date="2014" name="Front. Microbiol.">
        <title>High frequency of phylogenetically diverse reductive dehalogenase-homologous genes in deep subseafloor sedimentary metagenomes.</title>
        <authorList>
            <person name="Kawai M."/>
            <person name="Futagami T."/>
            <person name="Toyoda A."/>
            <person name="Takaki Y."/>
            <person name="Nishi S."/>
            <person name="Hori S."/>
            <person name="Arai W."/>
            <person name="Tsubouchi T."/>
            <person name="Morono Y."/>
            <person name="Uchiyama I."/>
            <person name="Ito T."/>
            <person name="Fujiyama A."/>
            <person name="Inagaki F."/>
            <person name="Takami H."/>
        </authorList>
    </citation>
    <scope>NUCLEOTIDE SEQUENCE</scope>
    <source>
        <strain evidence="6">Expedition CK06-06</strain>
    </source>
</reference>
<evidence type="ECO:0000256" key="3">
    <source>
        <dbReference type="ARBA" id="ARBA00022806"/>
    </source>
</evidence>
<name>X1J2C5_9ZZZZ</name>
<organism evidence="6">
    <name type="scientific">marine sediment metagenome</name>
    <dbReference type="NCBI Taxonomy" id="412755"/>
    <lineage>
        <taxon>unclassified sequences</taxon>
        <taxon>metagenomes</taxon>
        <taxon>ecological metagenomes</taxon>
    </lineage>
</organism>
<keyword evidence="4" id="KW-0067">ATP-binding</keyword>
<dbReference type="InterPro" id="IPR011545">
    <property type="entry name" value="DEAD/DEAH_box_helicase_dom"/>
</dbReference>
<dbReference type="SUPFAM" id="SSF52540">
    <property type="entry name" value="P-loop containing nucleoside triphosphate hydrolases"/>
    <property type="match status" value="1"/>
</dbReference>
<proteinExistence type="predicted"/>
<dbReference type="InterPro" id="IPR014001">
    <property type="entry name" value="Helicase_ATP-bd"/>
</dbReference>
<dbReference type="GO" id="GO:0005524">
    <property type="term" value="F:ATP binding"/>
    <property type="evidence" value="ECO:0007669"/>
    <property type="project" value="UniProtKB-KW"/>
</dbReference>
<keyword evidence="2" id="KW-0378">Hydrolase</keyword>
<evidence type="ECO:0000256" key="1">
    <source>
        <dbReference type="ARBA" id="ARBA00022741"/>
    </source>
</evidence>
<evidence type="ECO:0000256" key="4">
    <source>
        <dbReference type="ARBA" id="ARBA00022840"/>
    </source>
</evidence>
<feature type="non-terminal residue" evidence="6">
    <location>
        <position position="152"/>
    </location>
</feature>
<keyword evidence="1" id="KW-0547">Nucleotide-binding</keyword>
<accession>X1J2C5</accession>
<evidence type="ECO:0000256" key="2">
    <source>
        <dbReference type="ARBA" id="ARBA00022801"/>
    </source>
</evidence>
<dbReference type="GO" id="GO:0016787">
    <property type="term" value="F:hydrolase activity"/>
    <property type="evidence" value="ECO:0007669"/>
    <property type="project" value="UniProtKB-KW"/>
</dbReference>
<feature type="domain" description="Helicase ATP-binding" evidence="5">
    <location>
        <begin position="32"/>
        <end position="152"/>
    </location>
</feature>
<protein>
    <recommendedName>
        <fullName evidence="5">Helicase ATP-binding domain-containing protein</fullName>
    </recommendedName>
</protein>
<sequence>MVIEPEKSNNRAKKMSYLREKHIEQRDYQLKIAKECVSKNSLVVLPTGLGKTIIGVYVTAGTLENFPPKSKIVVLAPTRPLINQHYDSFKNLMTIPEEKFVVLTGKIVPEKRVELFHENQIIFYTPQTLRNDLVNRKYNLESVCLIIFDEAH</sequence>
<keyword evidence="3" id="KW-0347">Helicase</keyword>
<dbReference type="Gene3D" id="3.40.50.300">
    <property type="entry name" value="P-loop containing nucleotide triphosphate hydrolases"/>
    <property type="match status" value="1"/>
</dbReference>
<dbReference type="PANTHER" id="PTHR14025">
    <property type="entry name" value="FANCONI ANEMIA GROUP M FANCM FAMILY MEMBER"/>
    <property type="match status" value="1"/>
</dbReference>
<evidence type="ECO:0000259" key="5">
    <source>
        <dbReference type="PROSITE" id="PS51192"/>
    </source>
</evidence>
<dbReference type="PROSITE" id="PS51192">
    <property type="entry name" value="HELICASE_ATP_BIND_1"/>
    <property type="match status" value="1"/>
</dbReference>
<comment type="caution">
    <text evidence="6">The sequence shown here is derived from an EMBL/GenBank/DDBJ whole genome shotgun (WGS) entry which is preliminary data.</text>
</comment>
<dbReference type="PANTHER" id="PTHR14025:SF20">
    <property type="entry name" value="FANCONI ANEMIA GROUP M PROTEIN"/>
    <property type="match status" value="1"/>
</dbReference>
<dbReference type="GO" id="GO:0004386">
    <property type="term" value="F:helicase activity"/>
    <property type="evidence" value="ECO:0007669"/>
    <property type="project" value="UniProtKB-KW"/>
</dbReference>
<dbReference type="AlphaFoldDB" id="X1J2C5"/>
<dbReference type="Pfam" id="PF00270">
    <property type="entry name" value="DEAD"/>
    <property type="match status" value="1"/>
</dbReference>
<dbReference type="InterPro" id="IPR027417">
    <property type="entry name" value="P-loop_NTPase"/>
</dbReference>
<dbReference type="EMBL" id="BARU01028957">
    <property type="protein sequence ID" value="GAH75665.1"/>
    <property type="molecule type" value="Genomic_DNA"/>
</dbReference>